<dbReference type="EMBL" id="DSYK01000390">
    <property type="protein sequence ID" value="HGS21760.1"/>
    <property type="molecule type" value="Genomic_DNA"/>
</dbReference>
<proteinExistence type="predicted"/>
<organism evidence="1">
    <name type="scientific">Anaerolinea thermolimosa</name>
    <dbReference type="NCBI Taxonomy" id="229919"/>
    <lineage>
        <taxon>Bacteria</taxon>
        <taxon>Bacillati</taxon>
        <taxon>Chloroflexota</taxon>
        <taxon>Anaerolineae</taxon>
        <taxon>Anaerolineales</taxon>
        <taxon>Anaerolineaceae</taxon>
        <taxon>Anaerolinea</taxon>
    </lineage>
</organism>
<name>A0A7C4PJS3_9CHLR</name>
<dbReference type="AlphaFoldDB" id="A0A7C4PJS3"/>
<evidence type="ECO:0008006" key="2">
    <source>
        <dbReference type="Google" id="ProtNLM"/>
    </source>
</evidence>
<gene>
    <name evidence="1" type="ORF">ENT37_07810</name>
</gene>
<comment type="caution">
    <text evidence="1">The sequence shown here is derived from an EMBL/GenBank/DDBJ whole genome shotgun (WGS) entry which is preliminary data.</text>
</comment>
<protein>
    <recommendedName>
        <fullName evidence="2">NadR/Ttd14 AAA domain-containing protein</fullName>
    </recommendedName>
</protein>
<dbReference type="SUPFAM" id="SSF52540">
    <property type="entry name" value="P-loop containing nucleoside triphosphate hydrolases"/>
    <property type="match status" value="1"/>
</dbReference>
<dbReference type="InterPro" id="IPR027417">
    <property type="entry name" value="P-loop_NTPase"/>
</dbReference>
<dbReference type="Gene3D" id="3.40.50.300">
    <property type="entry name" value="P-loop containing nucleotide triphosphate hydrolases"/>
    <property type="match status" value="1"/>
</dbReference>
<sequence length="121" mass="13838">MPLIGVVGPCAAGKTTLIQALKAQGITARHIAQEHSFVPTMWQKITNPDVLIFLDVSYPESLKRRKMNWNESEYLEQRQRLAHALAHADFYINTDSLPPTVILEQVIAFLEKHYPTLRQEK</sequence>
<accession>A0A7C4PJS3</accession>
<reference evidence="1" key="1">
    <citation type="journal article" date="2020" name="mSystems">
        <title>Genome- and Community-Level Interaction Insights into Carbon Utilization and Element Cycling Functions of Hydrothermarchaeota in Hydrothermal Sediment.</title>
        <authorList>
            <person name="Zhou Z."/>
            <person name="Liu Y."/>
            <person name="Xu W."/>
            <person name="Pan J."/>
            <person name="Luo Z.H."/>
            <person name="Li M."/>
        </authorList>
    </citation>
    <scope>NUCLEOTIDE SEQUENCE [LARGE SCALE GENOMIC DNA]</scope>
    <source>
        <strain evidence="1">SpSt-573</strain>
    </source>
</reference>
<evidence type="ECO:0000313" key="1">
    <source>
        <dbReference type="EMBL" id="HGS21760.1"/>
    </source>
</evidence>